<dbReference type="EMBL" id="KX906370">
    <property type="protein sequence ID" value="ASK38200.1"/>
    <property type="molecule type" value="Genomic_DNA"/>
</dbReference>
<geneLocation type="plasmid" evidence="4">
    <name>pR1SE2</name>
</geneLocation>
<dbReference type="InterPro" id="IPR002376">
    <property type="entry name" value="Formyl_transf_N"/>
</dbReference>
<organism evidence="4">
    <name type="scientific">Halorubrum lacusprofundi</name>
    <dbReference type="NCBI Taxonomy" id="2247"/>
    <lineage>
        <taxon>Archaea</taxon>
        <taxon>Methanobacteriati</taxon>
        <taxon>Methanobacteriota</taxon>
        <taxon>Stenosarchaea group</taxon>
        <taxon>Halobacteria</taxon>
        <taxon>Halobacteriales</taxon>
        <taxon>Haloferacaceae</taxon>
        <taxon>Halorubrum</taxon>
    </lineage>
</organism>
<dbReference type="Gene3D" id="3.40.50.12230">
    <property type="match status" value="1"/>
</dbReference>
<dbReference type="GO" id="GO:0004479">
    <property type="term" value="F:methionyl-tRNA formyltransferase activity"/>
    <property type="evidence" value="ECO:0007669"/>
    <property type="project" value="TreeGrafter"/>
</dbReference>
<dbReference type="AlphaFoldDB" id="A0A220SXP3"/>
<proteinExistence type="predicted"/>
<feature type="domain" description="Formyl transferase N-terminal" evidence="2">
    <location>
        <begin position="36"/>
        <end position="145"/>
    </location>
</feature>
<dbReference type="SUPFAM" id="SSF53328">
    <property type="entry name" value="Formyltransferase"/>
    <property type="match status" value="1"/>
</dbReference>
<feature type="compositionally biased region" description="Basic and acidic residues" evidence="1">
    <location>
        <begin position="229"/>
        <end position="243"/>
    </location>
</feature>
<dbReference type="GO" id="GO:0005829">
    <property type="term" value="C:cytosol"/>
    <property type="evidence" value="ECO:0007669"/>
    <property type="project" value="TreeGrafter"/>
</dbReference>
<accession>A0A220SXP3</accession>
<dbReference type="PANTHER" id="PTHR11138">
    <property type="entry name" value="METHIONYL-TRNA FORMYLTRANSFERASE"/>
    <property type="match status" value="1"/>
</dbReference>
<reference evidence="4" key="1">
    <citation type="submission" date="2016-09" db="EMBL/GenBank/DDBJ databases">
        <title>A plasmid goes viral.</title>
        <authorList>
            <person name="Erdmann S."/>
            <person name="Tschitschko B."/>
            <person name="Cavicchioli R."/>
        </authorList>
    </citation>
    <scope>NUCLEOTIDE SEQUENCE</scope>
    <source>
        <strain evidence="4">HLS1</strain>
        <plasmid evidence="4">pR1SE2</plasmid>
    </source>
</reference>
<dbReference type="Pfam" id="PF00551">
    <property type="entry name" value="Formyl_trans_N"/>
    <property type="match status" value="1"/>
</dbReference>
<keyword evidence="4" id="KW-0614">Plasmid</keyword>
<dbReference type="InterPro" id="IPR040660">
    <property type="entry name" value="N_formyltrans_C"/>
</dbReference>
<sequence length="243" mass="28120">MVDIVFLGLNDIGERLYEWLVARDDANVQALITEADQLSIVRELEPELLIAGGFRYIVPPEILEIPDRGSVNLHKAYLPFNRGANPNVWSIQEDTPAGVTIHYMTEDLDSGPIIDRREVDKRPDDDAKDLYQRLETAQFEQFVEVWPDIRDGTVDGQPQEFESRGTYHTKEDFVELWELDLERETTVGAVIDKLRALTFPPFKNAYFKVNDNRYFIDISITKAEQSKSNNERRIPKYTEDEQP</sequence>
<name>A0A220SXP3_9EURY</name>
<dbReference type="Pfam" id="PF18216">
    <property type="entry name" value="N_formyltrans_C"/>
    <property type="match status" value="1"/>
</dbReference>
<dbReference type="InterPro" id="IPR036477">
    <property type="entry name" value="Formyl_transf_N_sf"/>
</dbReference>
<keyword evidence="4" id="KW-0808">Transferase</keyword>
<feature type="domain" description="N-formyltransferase dimerization C-terminal" evidence="3">
    <location>
        <begin position="172"/>
        <end position="222"/>
    </location>
</feature>
<evidence type="ECO:0000256" key="1">
    <source>
        <dbReference type="SAM" id="MobiDB-lite"/>
    </source>
</evidence>
<protein>
    <submittedName>
        <fullName evidence="4">Methionyl-tRNA formyltransferase</fullName>
    </submittedName>
</protein>
<evidence type="ECO:0000259" key="2">
    <source>
        <dbReference type="Pfam" id="PF00551"/>
    </source>
</evidence>
<dbReference type="PANTHER" id="PTHR11138:SF5">
    <property type="entry name" value="METHIONYL-TRNA FORMYLTRANSFERASE, MITOCHONDRIAL"/>
    <property type="match status" value="1"/>
</dbReference>
<evidence type="ECO:0000259" key="3">
    <source>
        <dbReference type="Pfam" id="PF18216"/>
    </source>
</evidence>
<dbReference type="CDD" id="cd08369">
    <property type="entry name" value="FMT_core"/>
    <property type="match status" value="1"/>
</dbReference>
<feature type="region of interest" description="Disordered" evidence="1">
    <location>
        <begin position="224"/>
        <end position="243"/>
    </location>
</feature>
<evidence type="ECO:0000313" key="4">
    <source>
        <dbReference type="EMBL" id="ASK38200.1"/>
    </source>
</evidence>
<dbReference type="RefSeq" id="WP_242437215.1">
    <property type="nucleotide sequence ID" value="NZ_JAXGGM010000054.1"/>
</dbReference>